<feature type="compositionally biased region" description="Basic and acidic residues" evidence="2">
    <location>
        <begin position="630"/>
        <end position="640"/>
    </location>
</feature>
<dbReference type="AlphaFoldDB" id="A0A654FDJ0"/>
<feature type="coiled-coil region" evidence="1">
    <location>
        <begin position="561"/>
        <end position="588"/>
    </location>
</feature>
<dbReference type="EMBL" id="CACRSJ010000106">
    <property type="protein sequence ID" value="VYS59148.1"/>
    <property type="molecule type" value="Genomic_DNA"/>
</dbReference>
<accession>A0A654FDJ0</accession>
<feature type="region of interest" description="Disordered" evidence="2">
    <location>
        <begin position="627"/>
        <end position="653"/>
    </location>
</feature>
<feature type="region of interest" description="Disordered" evidence="2">
    <location>
        <begin position="430"/>
        <end position="463"/>
    </location>
</feature>
<feature type="compositionally biased region" description="Basic and acidic residues" evidence="2">
    <location>
        <begin position="430"/>
        <end position="444"/>
    </location>
</feature>
<protein>
    <submittedName>
        <fullName evidence="3">Uncharacterized protein</fullName>
    </submittedName>
</protein>
<keyword evidence="1" id="KW-0175">Coiled coil</keyword>
<evidence type="ECO:0000256" key="1">
    <source>
        <dbReference type="SAM" id="Coils"/>
    </source>
</evidence>
<sequence>MVVELSHRGYVVVVAEPGLRGRGRRTAGLCCVEPSVCSRYMVAGSWSSNQGCVVVVAEPRGFVVSSRAFVHAPWLRGHGHRTVRFVVPDRVFIRDLNCKACCAEPSSWTLNRGWPCDFGLDGPGEIRVAWLGQSGAGDALPVLTEEEFRDLNGLFVPENAEHRSGPSQPRHGRGKVFEVGARENARSESRSLVMGLSASRATSQFCGRRANKNQAPEDVEALIPEPHQRPSDCPEGYICLFESYFTEGGLWFPLPEFLTSYCSRRNIAFSQLSVASIRNAVGLVILAAEERLVVDLDLFEEVTSFSIGVKNPSMVCANSRRGFKIFYGATRFVPRPEASSDNTFLSNLSLLCKRSALSWPHVLEHFIDCSPLCLRMGSCELPRYADQFDDDEELVCEDEPQVPIDEPIHEGSAEATDTVDVCVVKREVPNKDRATERDSSRRSPETGPSNIGKPPRHGTPIRNAVEGVDHSFSFNYDARDHMFHNDGSACAELARNVRADFSEFLQVETLLAPDLYRDVCRQKFQEMSQTNRMVGFYEKKVREVMRERNASGFELEVKSLKDALTVAKAKLESKVARLRKSREDAVAVERRKVVKGVQECLETMIAKGTAIPEARMKILAKGRPIWQSKGRCDRGSGDSRKRPRPLPGAAERWGRRHRCVI</sequence>
<evidence type="ECO:0000256" key="2">
    <source>
        <dbReference type="SAM" id="MobiDB-lite"/>
    </source>
</evidence>
<name>A0A654FDJ0_ARATH</name>
<reference evidence="3 4" key="1">
    <citation type="submission" date="2019-11" db="EMBL/GenBank/DDBJ databases">
        <authorList>
            <person name="Jiao W.-B."/>
            <person name="Schneeberger K."/>
        </authorList>
    </citation>
    <scope>NUCLEOTIDE SEQUENCE [LARGE SCALE GENOMIC DNA]</scope>
    <source>
        <strain evidence="4">cv. An-1</strain>
    </source>
</reference>
<evidence type="ECO:0000313" key="3">
    <source>
        <dbReference type="EMBL" id="VYS59148.1"/>
    </source>
</evidence>
<organism evidence="3 4">
    <name type="scientific">Arabidopsis thaliana</name>
    <name type="common">Mouse-ear cress</name>
    <dbReference type="NCBI Taxonomy" id="3702"/>
    <lineage>
        <taxon>Eukaryota</taxon>
        <taxon>Viridiplantae</taxon>
        <taxon>Streptophyta</taxon>
        <taxon>Embryophyta</taxon>
        <taxon>Tracheophyta</taxon>
        <taxon>Spermatophyta</taxon>
        <taxon>Magnoliopsida</taxon>
        <taxon>eudicotyledons</taxon>
        <taxon>Gunneridae</taxon>
        <taxon>Pentapetalae</taxon>
        <taxon>rosids</taxon>
        <taxon>malvids</taxon>
        <taxon>Brassicales</taxon>
        <taxon>Brassicaceae</taxon>
        <taxon>Camelineae</taxon>
        <taxon>Arabidopsis</taxon>
    </lineage>
</organism>
<proteinExistence type="predicted"/>
<dbReference type="ExpressionAtlas" id="A0A654FDJ0">
    <property type="expression patterns" value="baseline and differential"/>
</dbReference>
<dbReference type="PANTHER" id="PTHR31099:SF45">
    <property type="entry name" value="DUF1204 DOMAIN-CONTAINING PROTEIN-RELATED"/>
    <property type="match status" value="1"/>
</dbReference>
<dbReference type="Proteomes" id="UP000426265">
    <property type="component" value="Unassembled WGS sequence"/>
</dbReference>
<evidence type="ECO:0000313" key="4">
    <source>
        <dbReference type="Proteomes" id="UP000426265"/>
    </source>
</evidence>
<gene>
    <name evidence="3" type="ORF">AN1_LOCUS14590</name>
</gene>
<dbReference type="PANTHER" id="PTHR31099">
    <property type="entry name" value="OS06G0165300 PROTEIN"/>
    <property type="match status" value="1"/>
</dbReference>